<keyword evidence="1" id="KW-1133">Transmembrane helix</keyword>
<accession>A0A081N864</accession>
<dbReference type="EMBL" id="JOKG01000002">
    <property type="protein sequence ID" value="KEQ14637.1"/>
    <property type="molecule type" value="Genomic_DNA"/>
</dbReference>
<keyword evidence="1" id="KW-0472">Membrane</keyword>
<evidence type="ECO:0000313" key="2">
    <source>
        <dbReference type="EMBL" id="KEQ14637.1"/>
    </source>
</evidence>
<protein>
    <submittedName>
        <fullName evidence="2">Uncharacterized protein</fullName>
    </submittedName>
</protein>
<comment type="caution">
    <text evidence="2">The sequence shown here is derived from an EMBL/GenBank/DDBJ whole genome shotgun (WGS) entry which is preliminary data.</text>
</comment>
<keyword evidence="1" id="KW-0812">Transmembrane</keyword>
<reference evidence="2 3" key="1">
    <citation type="submission" date="2014-06" db="EMBL/GenBank/DDBJ databases">
        <title>Whole Genome Sequences of Three Symbiotic Endozoicomonas Bacteria.</title>
        <authorList>
            <person name="Neave M.J."/>
            <person name="Apprill A."/>
            <person name="Voolstra C.R."/>
        </authorList>
    </citation>
    <scope>NUCLEOTIDE SEQUENCE [LARGE SCALE GENOMIC DNA]</scope>
    <source>
        <strain evidence="2 3">LMG 24815</strain>
    </source>
</reference>
<dbReference type="Proteomes" id="UP000028006">
    <property type="component" value="Unassembled WGS sequence"/>
</dbReference>
<gene>
    <name evidence="2" type="ORF">GZ77_09990</name>
</gene>
<evidence type="ECO:0000313" key="3">
    <source>
        <dbReference type="Proteomes" id="UP000028006"/>
    </source>
</evidence>
<feature type="transmembrane region" description="Helical" evidence="1">
    <location>
        <begin position="112"/>
        <end position="135"/>
    </location>
</feature>
<evidence type="ECO:0000256" key="1">
    <source>
        <dbReference type="SAM" id="Phobius"/>
    </source>
</evidence>
<organism evidence="2 3">
    <name type="scientific">Endozoicomonas montiporae</name>
    <dbReference type="NCBI Taxonomy" id="1027273"/>
    <lineage>
        <taxon>Bacteria</taxon>
        <taxon>Pseudomonadati</taxon>
        <taxon>Pseudomonadota</taxon>
        <taxon>Gammaproteobacteria</taxon>
        <taxon>Oceanospirillales</taxon>
        <taxon>Endozoicomonadaceae</taxon>
        <taxon>Endozoicomonas</taxon>
    </lineage>
</organism>
<name>A0A081N864_9GAMM</name>
<dbReference type="RefSeq" id="WP_034874612.1">
    <property type="nucleotide sequence ID" value="NZ_JOKG01000002.1"/>
</dbReference>
<dbReference type="AlphaFoldDB" id="A0A081N864"/>
<proteinExistence type="predicted"/>
<keyword evidence="3" id="KW-1185">Reference proteome</keyword>
<sequence length="161" mass="17559">MGLNNVQYSVSHSESPDGSTTYVINSLNQPLFDSLSVKVSPSKSNAELQLTYSLEKQNSDTFSGHVRVKRDEAAARSESTSGLHSVTPYSGTVYSQTSVTGGSSDGSVHNEWIIKTVIPVVMVGIMIAGVLAIHYNPDMEFITDLNMKFGSFWNCLNFWLG</sequence>